<gene>
    <name evidence="2" type="ORF">BXY58_2605</name>
    <name evidence="1" type="ORF">GCM10007332_25060</name>
</gene>
<reference evidence="4" key="3">
    <citation type="journal article" date="2019" name="Int. J. Syst. Evol. Microbiol.">
        <title>The Global Catalogue of Microorganisms (GCM) 10K type strain sequencing project: providing services to taxonomists for standard genome sequencing and annotation.</title>
        <authorList>
            <consortium name="The Broad Institute Genomics Platform"/>
            <consortium name="The Broad Institute Genome Sequencing Center for Infectious Disease"/>
            <person name="Wu L."/>
            <person name="Ma J."/>
        </authorList>
    </citation>
    <scope>NUCLEOTIDE SEQUENCE [LARGE SCALE GENOMIC DNA]</scope>
    <source>
        <strain evidence="4">CCM 8490</strain>
    </source>
</reference>
<sequence>MKKIYVAFFALVLTLVKSQVGINTPKPLANLEVHTSNLSTIPDGIIPPRISADSLQLKDHLYGPAQNGALIYITKPVSKFSKKTQEITSSGYYVYDSGYTHQDKSNGTWKKMFSDPNAFAASSFSGLQFSKIMLDSSGSGFQSIQFDDSVENRIGKEYLTDNQYIVPETGLYVINYSIAFENPDQKLQKQRPRIAIMRSSKDDSRNILASKMFDAFFTADDKVSLAQQTSINHIYQLTQGEKLNFGLVTENDDLSSFGNVSTEISVYKIR</sequence>
<evidence type="ECO:0000313" key="1">
    <source>
        <dbReference type="EMBL" id="GGG62059.1"/>
    </source>
</evidence>
<organism evidence="2 3">
    <name type="scientific">Epilithonimonas arachidiradicis</name>
    <dbReference type="NCBI Taxonomy" id="1617282"/>
    <lineage>
        <taxon>Bacteria</taxon>
        <taxon>Pseudomonadati</taxon>
        <taxon>Bacteroidota</taxon>
        <taxon>Flavobacteriia</taxon>
        <taxon>Flavobacteriales</taxon>
        <taxon>Weeksellaceae</taxon>
        <taxon>Chryseobacterium group</taxon>
        <taxon>Epilithonimonas</taxon>
    </lineage>
</organism>
<dbReference type="Proteomes" id="UP000285906">
    <property type="component" value="Unassembled WGS sequence"/>
</dbReference>
<dbReference type="OrthoDB" id="1345111at2"/>
<dbReference type="RefSeq" id="WP_120214182.1">
    <property type="nucleotide sequence ID" value="NZ_BMCW01000006.1"/>
</dbReference>
<protein>
    <recommendedName>
        <fullName evidence="5">TNF family profile domain-containing protein</fullName>
    </recommendedName>
</protein>
<reference evidence="1" key="4">
    <citation type="submission" date="2024-05" db="EMBL/GenBank/DDBJ databases">
        <authorList>
            <person name="Sun Q."/>
            <person name="Sedlacek I."/>
        </authorList>
    </citation>
    <scope>NUCLEOTIDE SEQUENCE</scope>
    <source>
        <strain evidence="1">CCM 8490</strain>
    </source>
</reference>
<dbReference type="Proteomes" id="UP000658202">
    <property type="component" value="Unassembled WGS sequence"/>
</dbReference>
<evidence type="ECO:0008006" key="5">
    <source>
        <dbReference type="Google" id="ProtNLM"/>
    </source>
</evidence>
<dbReference type="EMBL" id="BMCW01000006">
    <property type="protein sequence ID" value="GGG62059.1"/>
    <property type="molecule type" value="Genomic_DNA"/>
</dbReference>
<name>A0A420D7U9_9FLAO</name>
<dbReference type="AlphaFoldDB" id="A0A420D7U9"/>
<evidence type="ECO:0000313" key="4">
    <source>
        <dbReference type="Proteomes" id="UP000658202"/>
    </source>
</evidence>
<proteinExistence type="predicted"/>
<evidence type="ECO:0000313" key="2">
    <source>
        <dbReference type="EMBL" id="RKE86778.1"/>
    </source>
</evidence>
<reference evidence="2 3" key="2">
    <citation type="submission" date="2018-09" db="EMBL/GenBank/DDBJ databases">
        <title>Genomic Encyclopedia of Archaeal and Bacterial Type Strains, Phase II (KMG-II): from individual species to whole genera.</title>
        <authorList>
            <person name="Goeker M."/>
        </authorList>
    </citation>
    <scope>NUCLEOTIDE SEQUENCE [LARGE SCALE GENOMIC DNA]</scope>
    <source>
        <strain evidence="2 3">DSM 27620</strain>
    </source>
</reference>
<accession>A0A420D7U9</accession>
<dbReference type="EMBL" id="RAQH01000007">
    <property type="protein sequence ID" value="RKE86778.1"/>
    <property type="molecule type" value="Genomic_DNA"/>
</dbReference>
<reference evidence="1" key="1">
    <citation type="journal article" date="2014" name="Int. J. Syst. Evol. Microbiol.">
        <title>Complete genome of a new Firmicutes species belonging to the dominant human colonic microbiota ('Ruminococcus bicirculans') reveals two chromosomes and a selective capacity to utilize plant glucans.</title>
        <authorList>
            <consortium name="NISC Comparative Sequencing Program"/>
            <person name="Wegmann U."/>
            <person name="Louis P."/>
            <person name="Goesmann A."/>
            <person name="Henrissat B."/>
            <person name="Duncan S.H."/>
            <person name="Flint H.J."/>
        </authorList>
    </citation>
    <scope>NUCLEOTIDE SEQUENCE</scope>
    <source>
        <strain evidence="1">CCM 8490</strain>
    </source>
</reference>
<comment type="caution">
    <text evidence="2">The sequence shown here is derived from an EMBL/GenBank/DDBJ whole genome shotgun (WGS) entry which is preliminary data.</text>
</comment>
<evidence type="ECO:0000313" key="3">
    <source>
        <dbReference type="Proteomes" id="UP000285906"/>
    </source>
</evidence>
<keyword evidence="4" id="KW-1185">Reference proteome</keyword>